<dbReference type="InterPro" id="IPR003000">
    <property type="entry name" value="Sirtuin"/>
</dbReference>
<feature type="binding site" evidence="5 6">
    <location>
        <position position="187"/>
    </location>
    <ligand>
        <name>Zn(2+)</name>
        <dbReference type="ChEBI" id="CHEBI:29105"/>
    </ligand>
</feature>
<feature type="binding site" evidence="5 6">
    <location>
        <position position="190"/>
    </location>
    <ligand>
        <name>Zn(2+)</name>
        <dbReference type="ChEBI" id="CHEBI:29105"/>
    </ligand>
</feature>
<dbReference type="InterPro" id="IPR026587">
    <property type="entry name" value="Sirtuin_class_II"/>
</dbReference>
<feature type="binding site" evidence="5 6">
    <location>
        <position position="137"/>
    </location>
    <ligand>
        <name>Zn(2+)</name>
        <dbReference type="ChEBI" id="CHEBI:29105"/>
    </ligand>
</feature>
<dbReference type="Proteomes" id="UP000218899">
    <property type="component" value="Chromosome"/>
</dbReference>
<protein>
    <recommendedName>
        <fullName evidence="5">NAD-dependent protein deacetylase</fullName>
        <ecNumber evidence="5">2.3.1.286</ecNumber>
    </recommendedName>
    <alternativeName>
        <fullName evidence="5">Regulatory protein SIR2 homolog</fullName>
    </alternativeName>
</protein>
<dbReference type="Pfam" id="PF02146">
    <property type="entry name" value="SIR2"/>
    <property type="match status" value="1"/>
</dbReference>
<comment type="subcellular location">
    <subcellularLocation>
        <location evidence="5">Cytoplasm</location>
    </subcellularLocation>
</comment>
<dbReference type="SUPFAM" id="SSF52467">
    <property type="entry name" value="DHS-like NAD/FAD-binding domain"/>
    <property type="match status" value="1"/>
</dbReference>
<keyword evidence="2 5" id="KW-0479">Metal-binding</keyword>
<feature type="binding site" evidence="5">
    <location>
        <begin position="253"/>
        <end position="255"/>
    </location>
    <ligand>
        <name>NAD(+)</name>
        <dbReference type="ChEBI" id="CHEBI:57540"/>
    </ligand>
</feature>
<dbReference type="PROSITE" id="PS50305">
    <property type="entry name" value="SIRTUIN"/>
    <property type="match status" value="1"/>
</dbReference>
<dbReference type="InterPro" id="IPR029035">
    <property type="entry name" value="DHS-like_NAD/FAD-binding_dom"/>
</dbReference>
<dbReference type="EC" id="2.3.1.286" evidence="5"/>
<comment type="catalytic activity">
    <reaction evidence="5">
        <text>N(6)-acetyl-L-lysyl-[protein] + NAD(+) + H2O = 2''-O-acetyl-ADP-D-ribose + nicotinamide + L-lysyl-[protein]</text>
        <dbReference type="Rhea" id="RHEA:43636"/>
        <dbReference type="Rhea" id="RHEA-COMP:9752"/>
        <dbReference type="Rhea" id="RHEA-COMP:10731"/>
        <dbReference type="ChEBI" id="CHEBI:15377"/>
        <dbReference type="ChEBI" id="CHEBI:17154"/>
        <dbReference type="ChEBI" id="CHEBI:29969"/>
        <dbReference type="ChEBI" id="CHEBI:57540"/>
        <dbReference type="ChEBI" id="CHEBI:61930"/>
        <dbReference type="ChEBI" id="CHEBI:83767"/>
        <dbReference type="EC" id="2.3.1.286"/>
    </reaction>
</comment>
<dbReference type="GO" id="GO:0017136">
    <property type="term" value="F:histone deacetylase activity, NAD-dependent"/>
    <property type="evidence" value="ECO:0007669"/>
    <property type="project" value="TreeGrafter"/>
</dbReference>
<evidence type="ECO:0000256" key="2">
    <source>
        <dbReference type="ARBA" id="ARBA00022723"/>
    </source>
</evidence>
<evidence type="ECO:0000256" key="3">
    <source>
        <dbReference type="ARBA" id="ARBA00022833"/>
    </source>
</evidence>
<dbReference type="RefSeq" id="WP_096459660.1">
    <property type="nucleotide sequence ID" value="NZ_AP014936.1"/>
</dbReference>
<evidence type="ECO:0000313" key="9">
    <source>
        <dbReference type="Proteomes" id="UP000218899"/>
    </source>
</evidence>
<feature type="binding site" evidence="5">
    <location>
        <begin position="227"/>
        <end position="229"/>
    </location>
    <ligand>
        <name>NAD(+)</name>
        <dbReference type="ChEBI" id="CHEBI:57540"/>
    </ligand>
</feature>
<keyword evidence="3 5" id="KW-0862">Zinc</keyword>
<dbReference type="GO" id="GO:0005737">
    <property type="term" value="C:cytoplasm"/>
    <property type="evidence" value="ECO:0007669"/>
    <property type="project" value="UniProtKB-SubCell"/>
</dbReference>
<dbReference type="EMBL" id="AP014936">
    <property type="protein sequence ID" value="BAU47596.1"/>
    <property type="molecule type" value="Genomic_DNA"/>
</dbReference>
<comment type="function">
    <text evidence="5">NAD-dependent protein deacetylase which modulates the activities of several enzymes which are inactive in their acetylated form.</text>
</comment>
<reference evidence="8 9" key="1">
    <citation type="submission" date="2015-08" db="EMBL/GenBank/DDBJ databases">
        <title>Complete genome sequence of Sulfurifustis variabilis.</title>
        <authorList>
            <person name="Miura A."/>
            <person name="Kojima H."/>
            <person name="Fukui M."/>
        </authorList>
    </citation>
    <scope>NUCLEOTIDE SEQUENCE [LARGE SCALE GENOMIC DNA]</scope>
    <source>
        <strain evidence="9">skN76</strain>
    </source>
</reference>
<keyword evidence="5" id="KW-0963">Cytoplasm</keyword>
<evidence type="ECO:0000313" key="8">
    <source>
        <dbReference type="EMBL" id="BAU47596.1"/>
    </source>
</evidence>
<feature type="active site" description="Proton acceptor" evidence="5 6">
    <location>
        <position position="129"/>
    </location>
</feature>
<comment type="caution">
    <text evidence="5">Lacks conserved residue(s) required for the propagation of feature annotation.</text>
</comment>
<dbReference type="Gene3D" id="3.40.50.1220">
    <property type="entry name" value="TPP-binding domain"/>
    <property type="match status" value="1"/>
</dbReference>
<evidence type="ECO:0000259" key="7">
    <source>
        <dbReference type="PROSITE" id="PS50305"/>
    </source>
</evidence>
<name>A0A1B4V258_9GAMM</name>
<dbReference type="PANTHER" id="PTHR11085">
    <property type="entry name" value="NAD-DEPENDENT PROTEIN DEACYLASE SIRTUIN-5, MITOCHONDRIAL-RELATED"/>
    <property type="match status" value="1"/>
</dbReference>
<evidence type="ECO:0000256" key="5">
    <source>
        <dbReference type="HAMAP-Rule" id="MF_01967"/>
    </source>
</evidence>
<proteinExistence type="inferred from homology"/>
<dbReference type="HAMAP" id="MF_01967">
    <property type="entry name" value="Sirtuin_ClassII"/>
    <property type="match status" value="1"/>
</dbReference>
<dbReference type="PANTHER" id="PTHR11085:SF10">
    <property type="entry name" value="NAD-DEPENDENT PROTEIN DEACYLASE SIRTUIN-5, MITOCHONDRIAL-RELATED"/>
    <property type="match status" value="1"/>
</dbReference>
<dbReference type="AlphaFoldDB" id="A0A1B4V258"/>
<evidence type="ECO:0000256" key="6">
    <source>
        <dbReference type="PROSITE-ProRule" id="PRU00236"/>
    </source>
</evidence>
<gene>
    <name evidence="5" type="primary">cobB</name>
    <name evidence="8" type="ORF">SVA_1017</name>
</gene>
<dbReference type="Gene3D" id="3.30.1600.10">
    <property type="entry name" value="SIR2/SIRT2 'Small Domain"/>
    <property type="match status" value="1"/>
</dbReference>
<comment type="cofactor">
    <cofactor evidence="5">
        <name>Zn(2+)</name>
        <dbReference type="ChEBI" id="CHEBI:29105"/>
    </cofactor>
    <text evidence="5">Binds 1 zinc ion per subunit.</text>
</comment>
<accession>A0A1B4V258</accession>
<dbReference type="InterPro" id="IPR050134">
    <property type="entry name" value="NAD-dep_sirtuin_deacylases"/>
</dbReference>
<comment type="similarity">
    <text evidence="5">Belongs to the sirtuin family. Class II subfamily.</text>
</comment>
<dbReference type="OrthoDB" id="9800582at2"/>
<dbReference type="NCBIfam" id="NF003738">
    <property type="entry name" value="PRK05333.1"/>
    <property type="match status" value="1"/>
</dbReference>
<organism evidence="8 9">
    <name type="scientific">Sulfurifustis variabilis</name>
    <dbReference type="NCBI Taxonomy" id="1675686"/>
    <lineage>
        <taxon>Bacteria</taxon>
        <taxon>Pseudomonadati</taxon>
        <taxon>Pseudomonadota</taxon>
        <taxon>Gammaproteobacteria</taxon>
        <taxon>Acidiferrobacterales</taxon>
        <taxon>Acidiferrobacteraceae</taxon>
        <taxon>Sulfurifustis</taxon>
    </lineage>
</organism>
<dbReference type="KEGG" id="sva:SVA_1017"/>
<dbReference type="InterPro" id="IPR026591">
    <property type="entry name" value="Sirtuin_cat_small_dom_sf"/>
</dbReference>
<evidence type="ECO:0000256" key="4">
    <source>
        <dbReference type="ARBA" id="ARBA00023027"/>
    </source>
</evidence>
<feature type="domain" description="Deacetylase sirtuin-type" evidence="7">
    <location>
        <begin position="8"/>
        <end position="284"/>
    </location>
</feature>
<dbReference type="GO" id="GO:0008270">
    <property type="term" value="F:zinc ion binding"/>
    <property type="evidence" value="ECO:0007669"/>
    <property type="project" value="UniProtKB-UniRule"/>
</dbReference>
<feature type="binding site" evidence="5">
    <location>
        <begin position="111"/>
        <end position="114"/>
    </location>
    <ligand>
        <name>NAD(+)</name>
        <dbReference type="ChEBI" id="CHEBI:57540"/>
    </ligand>
</feature>
<dbReference type="GO" id="GO:0070403">
    <property type="term" value="F:NAD+ binding"/>
    <property type="evidence" value="ECO:0007669"/>
    <property type="project" value="UniProtKB-UniRule"/>
</dbReference>
<sequence length="284" mass="30766">MAVADPPMFPHDEAIAALARFVARYPRLFVLTGAGCSTDSGIPDYRDADGAWKHRPPTYYREFVGHESARRRYWARSLTGWERLARARANAAHDALARLETAGFVRALVTQNVDGLHQQAGSRAVIDLHGRLDAVECLDCGERTARSDLQERLRALNPGRARVATAAGPDGDALLEETFDDFRVPACESCGGTLKPAVVFFGECVPAERVAEAHRALAGCDALLVVGSSLMVYSGYRFCRAARERGMPLAAVNLGRTRADDELTLKTSASCTEILPALAARLAP</sequence>
<feature type="binding site" evidence="5">
    <location>
        <position position="271"/>
    </location>
    <ligand>
        <name>NAD(+)</name>
        <dbReference type="ChEBI" id="CHEBI:57540"/>
    </ligand>
</feature>
<keyword evidence="1 5" id="KW-0808">Transferase</keyword>
<evidence type="ECO:0000256" key="1">
    <source>
        <dbReference type="ARBA" id="ARBA00022679"/>
    </source>
</evidence>
<dbReference type="InterPro" id="IPR026590">
    <property type="entry name" value="Ssirtuin_cat_dom"/>
</dbReference>
<keyword evidence="4 5" id="KW-0520">NAD</keyword>
<keyword evidence="9" id="KW-1185">Reference proteome</keyword>
<feature type="binding site" evidence="5 6">
    <location>
        <position position="140"/>
    </location>
    <ligand>
        <name>Zn(2+)</name>
        <dbReference type="ChEBI" id="CHEBI:29105"/>
    </ligand>
</feature>